<evidence type="ECO:0000313" key="8">
    <source>
        <dbReference type="Proteomes" id="UP000078595"/>
    </source>
</evidence>
<name>A0AAJ8MHP6_9TREE</name>
<dbReference type="KEGG" id="kdj:28969054"/>
<keyword evidence="5" id="KW-0413">Isomerase</keyword>
<evidence type="ECO:0008006" key="9">
    <source>
        <dbReference type="Google" id="ProtNLM"/>
    </source>
</evidence>
<dbReference type="Pfam" id="PF00378">
    <property type="entry name" value="ECH_1"/>
    <property type="match status" value="1"/>
</dbReference>
<comment type="similarity">
    <text evidence="2">Belongs to the enoyl-CoA hydratase/isomerase family.</text>
</comment>
<dbReference type="GO" id="GO:0005739">
    <property type="term" value="C:mitochondrion"/>
    <property type="evidence" value="ECO:0007669"/>
    <property type="project" value="TreeGrafter"/>
</dbReference>
<dbReference type="Proteomes" id="UP000078595">
    <property type="component" value="Chromosome 6"/>
</dbReference>
<accession>A0AAJ8MHP6</accession>
<sequence>MDKQWKFHNVNQVAPGVLLVEFNRVNRAPVNAFNDDMWKELREIVDTTSVSPEIRAIVLSSALDKVFTAGLDLNAQSELNSTALDPARKALQLREHVLDFQDAISALERCTQPVICAMYGTSVGLAIDLACACDVRIASENTTFGIFEVNVGLAADIGTLQRLPKIVGNESKVRELALTGRKFGALEARDMGFLSEVIKGGRGEVIAAAVEMAKAIASKSPIAVLGTKHLINHARDHTVEEGLKYTAIWNASMLQSVDTATAMKAVMSKQIPKFPPISDRKQSTSAAKAKAKAKAKL</sequence>
<keyword evidence="3" id="KW-0276">Fatty acid metabolism</keyword>
<evidence type="ECO:0000256" key="3">
    <source>
        <dbReference type="ARBA" id="ARBA00022832"/>
    </source>
</evidence>
<evidence type="ECO:0000256" key="4">
    <source>
        <dbReference type="ARBA" id="ARBA00023098"/>
    </source>
</evidence>
<dbReference type="PANTHER" id="PTHR43149:SF1">
    <property type="entry name" value="DELTA(3,5)-DELTA(2,4)-DIENOYL-COA ISOMERASE, MITOCHONDRIAL"/>
    <property type="match status" value="1"/>
</dbReference>
<gene>
    <name evidence="7" type="ORF">I303_105198</name>
</gene>
<dbReference type="InterPro" id="IPR029045">
    <property type="entry name" value="ClpP/crotonase-like_dom_sf"/>
</dbReference>
<dbReference type="GO" id="GO:0006631">
    <property type="term" value="P:fatty acid metabolic process"/>
    <property type="evidence" value="ECO:0007669"/>
    <property type="project" value="UniProtKB-KW"/>
</dbReference>
<dbReference type="RefSeq" id="XP_018262339.2">
    <property type="nucleotide sequence ID" value="XM_018408648.2"/>
</dbReference>
<evidence type="ECO:0000256" key="2">
    <source>
        <dbReference type="ARBA" id="ARBA00005254"/>
    </source>
</evidence>
<dbReference type="InterPro" id="IPR001753">
    <property type="entry name" value="Enoyl-CoA_hydra/iso"/>
</dbReference>
<dbReference type="SUPFAM" id="SSF52096">
    <property type="entry name" value="ClpP/crotonase"/>
    <property type="match status" value="1"/>
</dbReference>
<dbReference type="Gene3D" id="1.10.12.10">
    <property type="entry name" value="Lyase 2-enoyl-coa Hydratase, Chain A, domain 2"/>
    <property type="match status" value="1"/>
</dbReference>
<evidence type="ECO:0000256" key="5">
    <source>
        <dbReference type="ARBA" id="ARBA00023235"/>
    </source>
</evidence>
<evidence type="ECO:0000256" key="1">
    <source>
        <dbReference type="ARBA" id="ARBA00005005"/>
    </source>
</evidence>
<keyword evidence="8" id="KW-1185">Reference proteome</keyword>
<feature type="region of interest" description="Disordered" evidence="6">
    <location>
        <begin position="273"/>
        <end position="297"/>
    </location>
</feature>
<organism evidence="7 8">
    <name type="scientific">Kwoniella dejecticola CBS 10117</name>
    <dbReference type="NCBI Taxonomy" id="1296121"/>
    <lineage>
        <taxon>Eukaryota</taxon>
        <taxon>Fungi</taxon>
        <taxon>Dikarya</taxon>
        <taxon>Basidiomycota</taxon>
        <taxon>Agaricomycotina</taxon>
        <taxon>Tremellomycetes</taxon>
        <taxon>Tremellales</taxon>
        <taxon>Cryptococcaceae</taxon>
        <taxon>Kwoniella</taxon>
    </lineage>
</organism>
<comment type="pathway">
    <text evidence="1">Lipid metabolism; fatty acid beta-oxidation.</text>
</comment>
<dbReference type="AlphaFoldDB" id="A0AAJ8MHP6"/>
<keyword evidence="4" id="KW-0443">Lipid metabolism</keyword>
<dbReference type="InterPro" id="IPR045002">
    <property type="entry name" value="Ech1-like"/>
</dbReference>
<proteinExistence type="inferred from homology"/>
<dbReference type="CDD" id="cd06558">
    <property type="entry name" value="crotonase-like"/>
    <property type="match status" value="1"/>
</dbReference>
<evidence type="ECO:0000313" key="7">
    <source>
        <dbReference type="EMBL" id="WWC62601.1"/>
    </source>
</evidence>
<evidence type="ECO:0000256" key="6">
    <source>
        <dbReference type="SAM" id="MobiDB-lite"/>
    </source>
</evidence>
<dbReference type="InterPro" id="IPR014748">
    <property type="entry name" value="Enoyl-CoA_hydra_C"/>
</dbReference>
<reference evidence="7" key="2">
    <citation type="submission" date="2024-02" db="EMBL/GenBank/DDBJ databases">
        <title>Comparative genomics of Cryptococcus and Kwoniella reveals pathogenesis evolution and contrasting modes of karyotype evolution via chromosome fusion or intercentromeric recombination.</title>
        <authorList>
            <person name="Coelho M.A."/>
            <person name="David-Palma M."/>
            <person name="Shea T."/>
            <person name="Bowers K."/>
            <person name="McGinley-Smith S."/>
            <person name="Mohammad A.W."/>
            <person name="Gnirke A."/>
            <person name="Yurkov A.M."/>
            <person name="Nowrousian M."/>
            <person name="Sun S."/>
            <person name="Cuomo C.A."/>
            <person name="Heitman J."/>
        </authorList>
    </citation>
    <scope>NUCLEOTIDE SEQUENCE</scope>
    <source>
        <strain evidence="7">CBS 10117</strain>
    </source>
</reference>
<dbReference type="GO" id="GO:0051750">
    <property type="term" value="F:delta(3,5)-delta(2,4)-dienoyl-CoA isomerase activity"/>
    <property type="evidence" value="ECO:0007669"/>
    <property type="project" value="TreeGrafter"/>
</dbReference>
<dbReference type="PANTHER" id="PTHR43149">
    <property type="entry name" value="ENOYL-COA HYDRATASE"/>
    <property type="match status" value="1"/>
</dbReference>
<dbReference type="EMBL" id="CP144535">
    <property type="protein sequence ID" value="WWC62601.1"/>
    <property type="molecule type" value="Genomic_DNA"/>
</dbReference>
<dbReference type="FunFam" id="1.10.12.10:FF:000004">
    <property type="entry name" value="Delta3,5-delta2,4-dienoyl-CoA isomerase"/>
    <property type="match status" value="1"/>
</dbReference>
<dbReference type="Gene3D" id="3.90.226.10">
    <property type="entry name" value="2-enoyl-CoA Hydratase, Chain A, domain 1"/>
    <property type="match status" value="1"/>
</dbReference>
<dbReference type="GeneID" id="28969054"/>
<protein>
    <recommendedName>
        <fullName evidence="9">Delta(3,5)-Delta(2,4)-dienoyl-CoA isomerase</fullName>
    </recommendedName>
</protein>
<reference evidence="7" key="1">
    <citation type="submission" date="2013-07" db="EMBL/GenBank/DDBJ databases">
        <authorList>
            <consortium name="The Broad Institute Genome Sequencing Platform"/>
            <person name="Cuomo C."/>
            <person name="Litvintseva A."/>
            <person name="Chen Y."/>
            <person name="Heitman J."/>
            <person name="Sun S."/>
            <person name="Springer D."/>
            <person name="Dromer F."/>
            <person name="Young S.K."/>
            <person name="Zeng Q."/>
            <person name="Gargeya S."/>
            <person name="Fitzgerald M."/>
            <person name="Abouelleil A."/>
            <person name="Alvarado L."/>
            <person name="Berlin A.M."/>
            <person name="Chapman S.B."/>
            <person name="Dewar J."/>
            <person name="Goldberg J."/>
            <person name="Griggs A."/>
            <person name="Gujja S."/>
            <person name="Hansen M."/>
            <person name="Howarth C."/>
            <person name="Imamovic A."/>
            <person name="Larimer J."/>
            <person name="McCowan C."/>
            <person name="Murphy C."/>
            <person name="Pearson M."/>
            <person name="Priest M."/>
            <person name="Roberts A."/>
            <person name="Saif S."/>
            <person name="Shea T."/>
            <person name="Sykes S."/>
            <person name="Wortman J."/>
            <person name="Nusbaum C."/>
            <person name="Birren B."/>
        </authorList>
    </citation>
    <scope>NUCLEOTIDE SEQUENCE</scope>
    <source>
        <strain evidence="7">CBS 10117</strain>
    </source>
</reference>